<name>A0A8S5Q6V8_9CAUD</name>
<sequence length="118" mass="13546">MNLTYETINNIRPAISKLSKLDLKAAEAVKLARLLGKIESELRYFEETKIALFEKYGEKNDGGYEIKNENREAFLKEYRELCNTEIKLDTEKIEIKSDIQIDAATVLALENLVEFAEA</sequence>
<reference evidence="1" key="1">
    <citation type="journal article" date="2021" name="Proc. Natl. Acad. Sci. U.S.A.">
        <title>A Catalog of Tens of Thousands of Viruses from Human Metagenomes Reveals Hidden Associations with Chronic Diseases.</title>
        <authorList>
            <person name="Tisza M.J."/>
            <person name="Buck C.B."/>
        </authorList>
    </citation>
    <scope>NUCLEOTIDE SEQUENCE</scope>
    <source>
        <strain evidence="1">Ct0uL16</strain>
    </source>
</reference>
<dbReference type="EMBL" id="BK015578">
    <property type="protein sequence ID" value="DAE14252.1"/>
    <property type="molecule type" value="Genomic_DNA"/>
</dbReference>
<organism evidence="1">
    <name type="scientific">Siphoviridae sp. ct0uL16</name>
    <dbReference type="NCBI Taxonomy" id="2825299"/>
    <lineage>
        <taxon>Viruses</taxon>
        <taxon>Duplodnaviria</taxon>
        <taxon>Heunggongvirae</taxon>
        <taxon>Uroviricota</taxon>
        <taxon>Caudoviricetes</taxon>
    </lineage>
</organism>
<evidence type="ECO:0000313" key="1">
    <source>
        <dbReference type="EMBL" id="DAE14252.1"/>
    </source>
</evidence>
<accession>A0A8S5Q6V8</accession>
<protein>
    <submittedName>
        <fullName evidence="1">Uncharacterized protein</fullName>
    </submittedName>
</protein>
<proteinExistence type="predicted"/>